<dbReference type="InterPro" id="IPR050182">
    <property type="entry name" value="Cytochrome_P450_fam2"/>
</dbReference>
<dbReference type="InterPro" id="IPR036396">
    <property type="entry name" value="Cyt_P450_sf"/>
</dbReference>
<dbReference type="GO" id="GO:0006805">
    <property type="term" value="P:xenobiotic metabolic process"/>
    <property type="evidence" value="ECO:0007669"/>
    <property type="project" value="TreeGrafter"/>
</dbReference>
<evidence type="ECO:0000313" key="7">
    <source>
        <dbReference type="EMBL" id="KAK8750010.1"/>
    </source>
</evidence>
<dbReference type="PANTHER" id="PTHR24300:SF403">
    <property type="entry name" value="CYTOCHROME P450 306A1"/>
    <property type="match status" value="1"/>
</dbReference>
<evidence type="ECO:0000256" key="5">
    <source>
        <dbReference type="PIRSR" id="PIRSR602401-1"/>
    </source>
</evidence>
<dbReference type="Proteomes" id="UP001445076">
    <property type="component" value="Unassembled WGS sequence"/>
</dbReference>
<feature type="region of interest" description="Disordered" evidence="6">
    <location>
        <begin position="1"/>
        <end position="46"/>
    </location>
</feature>
<dbReference type="GO" id="GO:0020037">
    <property type="term" value="F:heme binding"/>
    <property type="evidence" value="ECO:0007669"/>
    <property type="project" value="InterPro"/>
</dbReference>
<comment type="cofactor">
    <cofactor evidence="5">
        <name>heme</name>
        <dbReference type="ChEBI" id="CHEBI:30413"/>
    </cofactor>
</comment>
<comment type="similarity">
    <text evidence="1">Belongs to the cytochrome P450 family.</text>
</comment>
<sequence length="277" mass="30981">TTDSVVSMTLRRNREDSTSGRTNQENSPPAGVDEGSSESTSSQKVPLHIVDAYVKERQTRGHNTGSFTYEQLHHVAADLFGAGTETTLTTLKWHLLNMALFPEAQTEVQRELDECDPAGEVTLGHAHLLPYTQASILETQRLRSILPLGIPHGTTQEVTIEGYSVPKGTMLLPLLWQVHHDPDTWSSPDLYHPQRFLDDQGNVIRHPAFMPFQTGRRMCIGDEFAKMILFIFATKILQRFRVGLEEGLKEDPSQDPVSGISLCPRPFKLVFTPRVAP</sequence>
<evidence type="ECO:0000313" key="8">
    <source>
        <dbReference type="Proteomes" id="UP001445076"/>
    </source>
</evidence>
<evidence type="ECO:0000256" key="1">
    <source>
        <dbReference type="ARBA" id="ARBA00010617"/>
    </source>
</evidence>
<dbReference type="Pfam" id="PF00067">
    <property type="entry name" value="p450"/>
    <property type="match status" value="1"/>
</dbReference>
<organism evidence="7 8">
    <name type="scientific">Cherax quadricarinatus</name>
    <name type="common">Australian red claw crayfish</name>
    <dbReference type="NCBI Taxonomy" id="27406"/>
    <lineage>
        <taxon>Eukaryota</taxon>
        <taxon>Metazoa</taxon>
        <taxon>Ecdysozoa</taxon>
        <taxon>Arthropoda</taxon>
        <taxon>Crustacea</taxon>
        <taxon>Multicrustacea</taxon>
        <taxon>Malacostraca</taxon>
        <taxon>Eumalacostraca</taxon>
        <taxon>Eucarida</taxon>
        <taxon>Decapoda</taxon>
        <taxon>Pleocyemata</taxon>
        <taxon>Astacidea</taxon>
        <taxon>Parastacoidea</taxon>
        <taxon>Parastacidae</taxon>
        <taxon>Cherax</taxon>
    </lineage>
</organism>
<evidence type="ECO:0000256" key="2">
    <source>
        <dbReference type="ARBA" id="ARBA00022723"/>
    </source>
</evidence>
<dbReference type="InterPro" id="IPR001128">
    <property type="entry name" value="Cyt_P450"/>
</dbReference>
<keyword evidence="8" id="KW-1185">Reference proteome</keyword>
<evidence type="ECO:0000256" key="3">
    <source>
        <dbReference type="ARBA" id="ARBA00023004"/>
    </source>
</evidence>
<name>A0AAW0YDX0_CHEQU</name>
<dbReference type="InterPro" id="IPR002401">
    <property type="entry name" value="Cyt_P450_E_grp-I"/>
</dbReference>
<keyword evidence="4" id="KW-0503">Monooxygenase</keyword>
<feature type="non-terminal residue" evidence="7">
    <location>
        <position position="1"/>
    </location>
</feature>
<evidence type="ECO:0000256" key="6">
    <source>
        <dbReference type="SAM" id="MobiDB-lite"/>
    </source>
</evidence>
<dbReference type="EMBL" id="JARKIK010000008">
    <property type="protein sequence ID" value="KAK8750010.1"/>
    <property type="molecule type" value="Genomic_DNA"/>
</dbReference>
<dbReference type="GO" id="GO:0005506">
    <property type="term" value="F:iron ion binding"/>
    <property type="evidence" value="ECO:0007669"/>
    <property type="project" value="InterPro"/>
</dbReference>
<evidence type="ECO:0000256" key="4">
    <source>
        <dbReference type="ARBA" id="ARBA00023033"/>
    </source>
</evidence>
<dbReference type="GO" id="GO:0005737">
    <property type="term" value="C:cytoplasm"/>
    <property type="evidence" value="ECO:0007669"/>
    <property type="project" value="TreeGrafter"/>
</dbReference>
<accession>A0AAW0YDX0</accession>
<dbReference type="AlphaFoldDB" id="A0AAW0YDX0"/>
<comment type="caution">
    <text evidence="7">The sequence shown here is derived from an EMBL/GenBank/DDBJ whole genome shotgun (WGS) entry which is preliminary data.</text>
</comment>
<protein>
    <submittedName>
        <fullName evidence="7">Uncharacterized protein</fullName>
    </submittedName>
</protein>
<keyword evidence="4" id="KW-0560">Oxidoreductase</keyword>
<keyword evidence="5" id="KW-0349">Heme</keyword>
<keyword evidence="2 5" id="KW-0479">Metal-binding</keyword>
<dbReference type="Gene3D" id="1.10.630.10">
    <property type="entry name" value="Cytochrome P450"/>
    <property type="match status" value="1"/>
</dbReference>
<reference evidence="7 8" key="1">
    <citation type="journal article" date="2024" name="BMC Genomics">
        <title>Genome assembly of redclaw crayfish (Cherax quadricarinatus) provides insights into its immune adaptation and hypoxia tolerance.</title>
        <authorList>
            <person name="Liu Z."/>
            <person name="Zheng J."/>
            <person name="Li H."/>
            <person name="Fang K."/>
            <person name="Wang S."/>
            <person name="He J."/>
            <person name="Zhou D."/>
            <person name="Weng S."/>
            <person name="Chi M."/>
            <person name="Gu Z."/>
            <person name="He J."/>
            <person name="Li F."/>
            <person name="Wang M."/>
        </authorList>
    </citation>
    <scope>NUCLEOTIDE SEQUENCE [LARGE SCALE GENOMIC DNA]</scope>
    <source>
        <strain evidence="7">ZL_2023a</strain>
    </source>
</reference>
<dbReference type="GO" id="GO:0006082">
    <property type="term" value="P:organic acid metabolic process"/>
    <property type="evidence" value="ECO:0007669"/>
    <property type="project" value="TreeGrafter"/>
</dbReference>
<dbReference type="GO" id="GO:0016712">
    <property type="term" value="F:oxidoreductase activity, acting on paired donors, with incorporation or reduction of molecular oxygen, reduced flavin or flavoprotein as one donor, and incorporation of one atom of oxygen"/>
    <property type="evidence" value="ECO:0007669"/>
    <property type="project" value="TreeGrafter"/>
</dbReference>
<dbReference type="SUPFAM" id="SSF48264">
    <property type="entry name" value="Cytochrome P450"/>
    <property type="match status" value="1"/>
</dbReference>
<feature type="binding site" description="axial binding residue" evidence="5">
    <location>
        <position position="219"/>
    </location>
    <ligand>
        <name>heme</name>
        <dbReference type="ChEBI" id="CHEBI:30413"/>
    </ligand>
    <ligandPart>
        <name>Fe</name>
        <dbReference type="ChEBI" id="CHEBI:18248"/>
    </ligandPart>
</feature>
<dbReference type="PRINTS" id="PR00463">
    <property type="entry name" value="EP450I"/>
</dbReference>
<dbReference type="PANTHER" id="PTHR24300">
    <property type="entry name" value="CYTOCHROME P450 508A4-RELATED"/>
    <property type="match status" value="1"/>
</dbReference>
<proteinExistence type="inferred from homology"/>
<dbReference type="GO" id="GO:0008395">
    <property type="term" value="F:steroid hydroxylase activity"/>
    <property type="evidence" value="ECO:0007669"/>
    <property type="project" value="TreeGrafter"/>
</dbReference>
<dbReference type="PRINTS" id="PR00385">
    <property type="entry name" value="P450"/>
</dbReference>
<keyword evidence="3 5" id="KW-0408">Iron</keyword>
<gene>
    <name evidence="7" type="ORF">OTU49_015180</name>
</gene>